<protein>
    <submittedName>
        <fullName evidence="3">Uncharacterized protein</fullName>
    </submittedName>
</protein>
<accession>A0A9D6Z6N9</accession>
<feature type="chain" id="PRO_5038803290" evidence="2">
    <location>
        <begin position="25"/>
        <end position="133"/>
    </location>
</feature>
<dbReference type="AlphaFoldDB" id="A0A9D6Z6N9"/>
<proteinExistence type="predicted"/>
<feature type="compositionally biased region" description="Low complexity" evidence="1">
    <location>
        <begin position="25"/>
        <end position="34"/>
    </location>
</feature>
<evidence type="ECO:0000313" key="3">
    <source>
        <dbReference type="EMBL" id="MBI5250291.1"/>
    </source>
</evidence>
<name>A0A9D6Z6N9_9BACT</name>
<feature type="signal peptide" evidence="2">
    <location>
        <begin position="1"/>
        <end position="24"/>
    </location>
</feature>
<comment type="caution">
    <text evidence="3">The sequence shown here is derived from an EMBL/GenBank/DDBJ whole genome shotgun (WGS) entry which is preliminary data.</text>
</comment>
<evidence type="ECO:0000256" key="2">
    <source>
        <dbReference type="SAM" id="SignalP"/>
    </source>
</evidence>
<dbReference type="EMBL" id="JACRDE010000328">
    <property type="protein sequence ID" value="MBI5250291.1"/>
    <property type="molecule type" value="Genomic_DNA"/>
</dbReference>
<feature type="compositionally biased region" description="Low complexity" evidence="1">
    <location>
        <begin position="42"/>
        <end position="51"/>
    </location>
</feature>
<organism evidence="3 4">
    <name type="scientific">Desulfomonile tiedjei</name>
    <dbReference type="NCBI Taxonomy" id="2358"/>
    <lineage>
        <taxon>Bacteria</taxon>
        <taxon>Pseudomonadati</taxon>
        <taxon>Thermodesulfobacteriota</taxon>
        <taxon>Desulfomonilia</taxon>
        <taxon>Desulfomonilales</taxon>
        <taxon>Desulfomonilaceae</taxon>
        <taxon>Desulfomonile</taxon>
    </lineage>
</organism>
<gene>
    <name evidence="3" type="ORF">HY912_12420</name>
</gene>
<sequence>MIEKRSLLLVLVLLLATVSPSSVPGQVPYQGQPPMMQPQPVPQGQQPPGAQHPAEYAFRPDLTNPQFGECLNLEKTWKMLWQRYAQEYQRARMMNPRDPQYAQMSYYLQSLKAQLDAAWQNFSSRCVYFPSRR</sequence>
<dbReference type="Proteomes" id="UP000807825">
    <property type="component" value="Unassembled WGS sequence"/>
</dbReference>
<evidence type="ECO:0000256" key="1">
    <source>
        <dbReference type="SAM" id="MobiDB-lite"/>
    </source>
</evidence>
<feature type="region of interest" description="Disordered" evidence="1">
    <location>
        <begin position="25"/>
        <end position="52"/>
    </location>
</feature>
<reference evidence="3" key="1">
    <citation type="submission" date="2020-07" db="EMBL/GenBank/DDBJ databases">
        <title>Huge and variable diversity of episymbiotic CPR bacteria and DPANN archaea in groundwater ecosystems.</title>
        <authorList>
            <person name="He C.Y."/>
            <person name="Keren R."/>
            <person name="Whittaker M."/>
            <person name="Farag I.F."/>
            <person name="Doudna J."/>
            <person name="Cate J.H.D."/>
            <person name="Banfield J.F."/>
        </authorList>
    </citation>
    <scope>NUCLEOTIDE SEQUENCE</scope>
    <source>
        <strain evidence="3">NC_groundwater_1664_Pr3_B-0.1um_52_9</strain>
    </source>
</reference>
<evidence type="ECO:0000313" key="4">
    <source>
        <dbReference type="Proteomes" id="UP000807825"/>
    </source>
</evidence>
<keyword evidence="2" id="KW-0732">Signal</keyword>